<evidence type="ECO:0000313" key="3">
    <source>
        <dbReference type="WBParaSite" id="jg18288"/>
    </source>
</evidence>
<name>A0A915DC16_9BILA</name>
<feature type="compositionally biased region" description="Polar residues" evidence="1">
    <location>
        <begin position="94"/>
        <end position="150"/>
    </location>
</feature>
<feature type="compositionally biased region" description="Basic and acidic residues" evidence="1">
    <location>
        <begin position="80"/>
        <end position="93"/>
    </location>
</feature>
<evidence type="ECO:0000256" key="1">
    <source>
        <dbReference type="SAM" id="MobiDB-lite"/>
    </source>
</evidence>
<proteinExistence type="predicted"/>
<feature type="compositionally biased region" description="Polar residues" evidence="1">
    <location>
        <begin position="44"/>
        <end position="79"/>
    </location>
</feature>
<feature type="region of interest" description="Disordered" evidence="1">
    <location>
        <begin position="1"/>
        <end position="25"/>
    </location>
</feature>
<dbReference type="Proteomes" id="UP000887574">
    <property type="component" value="Unplaced"/>
</dbReference>
<organism evidence="2 3">
    <name type="scientific">Ditylenchus dipsaci</name>
    <dbReference type="NCBI Taxonomy" id="166011"/>
    <lineage>
        <taxon>Eukaryota</taxon>
        <taxon>Metazoa</taxon>
        <taxon>Ecdysozoa</taxon>
        <taxon>Nematoda</taxon>
        <taxon>Chromadorea</taxon>
        <taxon>Rhabditida</taxon>
        <taxon>Tylenchina</taxon>
        <taxon>Tylenchomorpha</taxon>
        <taxon>Sphaerularioidea</taxon>
        <taxon>Anguinidae</taxon>
        <taxon>Anguininae</taxon>
        <taxon>Ditylenchus</taxon>
    </lineage>
</organism>
<evidence type="ECO:0000313" key="2">
    <source>
        <dbReference type="Proteomes" id="UP000887574"/>
    </source>
</evidence>
<feature type="region of interest" description="Disordered" evidence="1">
    <location>
        <begin position="42"/>
        <end position="150"/>
    </location>
</feature>
<protein>
    <submittedName>
        <fullName evidence="3">Uncharacterized protein</fullName>
    </submittedName>
</protein>
<dbReference type="WBParaSite" id="jg18288">
    <property type="protein sequence ID" value="jg18288"/>
    <property type="gene ID" value="jg18288"/>
</dbReference>
<dbReference type="AlphaFoldDB" id="A0A915DC16"/>
<reference evidence="3" key="1">
    <citation type="submission" date="2022-11" db="UniProtKB">
        <authorList>
            <consortium name="WormBaseParasite"/>
        </authorList>
    </citation>
    <scope>IDENTIFICATION</scope>
</reference>
<accession>A0A915DC16</accession>
<sequence>MLPGSTSLSLDSTCSISNDPCPSSELAASTITSAEFKRQKYKSLFTQRRPSKGTGPTSEYTQYGHAATNSQHLASSLDSSRSENSGHDWRDQQQKSVDMSNFTRKPESYSATKSNSSKTLSPTPIDPFSSSHRFPIQQQHTTHPATSQEEVTGQLLAEAILVIRGTTV</sequence>
<keyword evidence="2" id="KW-1185">Reference proteome</keyword>